<dbReference type="NCBIfam" id="NF006505">
    <property type="entry name" value="PRK08939.1"/>
    <property type="match status" value="1"/>
</dbReference>
<evidence type="ECO:0000313" key="3">
    <source>
        <dbReference type="EMBL" id="ALS00947.1"/>
    </source>
</evidence>
<dbReference type="Proteomes" id="UP000183039">
    <property type="component" value="Unassembled WGS sequence"/>
</dbReference>
<evidence type="ECO:0000313" key="5">
    <source>
        <dbReference type="Proteomes" id="UP000065511"/>
    </source>
</evidence>
<dbReference type="GO" id="GO:0005524">
    <property type="term" value="F:ATP binding"/>
    <property type="evidence" value="ECO:0007669"/>
    <property type="project" value="InterPro"/>
</dbReference>
<dbReference type="PANTHER" id="PTHR30050:SF8">
    <property type="entry name" value="PRIMOSOMAL PROTEIN DNAI"/>
    <property type="match status" value="1"/>
</dbReference>
<dbReference type="EMBL" id="CP013614">
    <property type="protein sequence ID" value="ALS00947.1"/>
    <property type="molecule type" value="Genomic_DNA"/>
</dbReference>
<dbReference type="AlphaFoldDB" id="A0A0S3K9J6"/>
<gene>
    <name evidence="3" type="ORF">ATZ33_06055</name>
    <name evidence="4" type="ORF">RV15_GL001510</name>
</gene>
<dbReference type="Proteomes" id="UP000065511">
    <property type="component" value="Chromosome"/>
</dbReference>
<dbReference type="InterPro" id="IPR009928">
    <property type="entry name" value="DnaI_N"/>
</dbReference>
<dbReference type="KEGG" id="ess:ATZ33_06055"/>
<evidence type="ECO:0000259" key="1">
    <source>
        <dbReference type="Pfam" id="PF01695"/>
    </source>
</evidence>
<dbReference type="EMBL" id="JXLC01000021">
    <property type="protein sequence ID" value="OJG89944.1"/>
    <property type="molecule type" value="Genomic_DNA"/>
</dbReference>
<feature type="domain" description="Primosomal DnaI N-terminal" evidence="2">
    <location>
        <begin position="1"/>
        <end position="94"/>
    </location>
</feature>
<accession>A0A0S3K9J6</accession>
<protein>
    <submittedName>
        <fullName evidence="4">Primosomal protein DnaI</fullName>
    </submittedName>
</protein>
<keyword evidence="5" id="KW-1185">Reference proteome</keyword>
<organism evidence="4 6">
    <name type="scientific">Enterococcus silesiacus</name>
    <dbReference type="NCBI Taxonomy" id="332949"/>
    <lineage>
        <taxon>Bacteria</taxon>
        <taxon>Bacillati</taxon>
        <taxon>Bacillota</taxon>
        <taxon>Bacilli</taxon>
        <taxon>Lactobacillales</taxon>
        <taxon>Enterococcaceae</taxon>
        <taxon>Enterococcus</taxon>
    </lineage>
</organism>
<evidence type="ECO:0000313" key="6">
    <source>
        <dbReference type="Proteomes" id="UP000183039"/>
    </source>
</evidence>
<reference evidence="4 6" key="1">
    <citation type="submission" date="2014-12" db="EMBL/GenBank/DDBJ databases">
        <title>Draft genome sequences of 29 type strains of Enterococci.</title>
        <authorList>
            <person name="Zhong Z."/>
            <person name="Sun Z."/>
            <person name="Liu W."/>
            <person name="Zhang W."/>
            <person name="Zhang H."/>
        </authorList>
    </citation>
    <scope>NUCLEOTIDE SEQUENCE [LARGE SCALE GENOMIC DNA]</scope>
    <source>
        <strain evidence="4 6">DSM 22801</strain>
    </source>
</reference>
<dbReference type="GO" id="GO:0006260">
    <property type="term" value="P:DNA replication"/>
    <property type="evidence" value="ECO:0007669"/>
    <property type="project" value="TreeGrafter"/>
</dbReference>
<dbReference type="RefSeq" id="WP_071878528.1">
    <property type="nucleotide sequence ID" value="NZ_JXLC01000021.1"/>
</dbReference>
<sequence>MEDVGKEMSKIIQNRDMNERYNELVEVVLKDTDVQQFIQENRERLTDDDVRKSYSKLYEFVQEKRKYQLNDPTMIAPGYEPKLTLNFHYIDVTYVPTEALIAKQKEDEIRKRVRAMDMPKDVREASLSRFDTASQGRAQAMAETMKFLNEYTSKPKEFHKGLYLQGTFGVGKSFLLGAIANSLAERGFVTTIVHFPTFTVEMKQAIGKDMVGPKLDAVKKSPVLMIDDLGAESMTSWIRDDVLSVILQYRMQEQLVTFFSSNLDLKELEKHLSVTQRGEQEPLKARRIMERIRYLAKEITMSGNDRRNG</sequence>
<reference evidence="3 5" key="2">
    <citation type="submission" date="2015-12" db="EMBL/GenBank/DDBJ databases">
        <authorList>
            <person name="Lauer A."/>
            <person name="Humrighouse B."/>
            <person name="Loparev V."/>
            <person name="Shewmaker P.L."/>
            <person name="Whitney A.M."/>
            <person name="McLaughlin R.W."/>
        </authorList>
    </citation>
    <scope>NUCLEOTIDE SEQUENCE [LARGE SCALE GENOMIC DNA]</scope>
    <source>
        <strain evidence="3 5">LMG 23085</strain>
    </source>
</reference>
<dbReference type="PANTHER" id="PTHR30050">
    <property type="entry name" value="CHROMOSOMAL REPLICATION INITIATOR PROTEIN DNAA"/>
    <property type="match status" value="1"/>
</dbReference>
<evidence type="ECO:0000259" key="2">
    <source>
        <dbReference type="Pfam" id="PF07319"/>
    </source>
</evidence>
<proteinExistence type="predicted"/>
<name>A0A0S3K9J6_9ENTE</name>
<evidence type="ECO:0000313" key="4">
    <source>
        <dbReference type="EMBL" id="OJG89944.1"/>
    </source>
</evidence>
<dbReference type="Gene3D" id="3.40.50.300">
    <property type="entry name" value="P-loop containing nucleotide triphosphate hydrolases"/>
    <property type="match status" value="1"/>
</dbReference>
<dbReference type="SUPFAM" id="SSF52540">
    <property type="entry name" value="P-loop containing nucleoside triphosphate hydrolases"/>
    <property type="match status" value="1"/>
</dbReference>
<dbReference type="Pfam" id="PF07319">
    <property type="entry name" value="DnaI_N"/>
    <property type="match status" value="1"/>
</dbReference>
<feature type="domain" description="IstB-like ATP-binding" evidence="1">
    <location>
        <begin position="114"/>
        <end position="272"/>
    </location>
</feature>
<dbReference type="InterPro" id="IPR002611">
    <property type="entry name" value="IstB_ATP-bd"/>
</dbReference>
<dbReference type="Pfam" id="PF01695">
    <property type="entry name" value="IstB_IS21"/>
    <property type="match status" value="1"/>
</dbReference>
<dbReference type="InterPro" id="IPR027417">
    <property type="entry name" value="P-loop_NTPase"/>
</dbReference>